<dbReference type="AlphaFoldDB" id="A0A6A4VUM9"/>
<dbReference type="InterPro" id="IPR001283">
    <property type="entry name" value="CRISP-related"/>
</dbReference>
<dbReference type="SMART" id="SM00198">
    <property type="entry name" value="SCP"/>
    <property type="match status" value="1"/>
</dbReference>
<dbReference type="Gene3D" id="3.40.33.10">
    <property type="entry name" value="CAP"/>
    <property type="match status" value="2"/>
</dbReference>
<dbReference type="Proteomes" id="UP000440578">
    <property type="component" value="Unassembled WGS sequence"/>
</dbReference>
<evidence type="ECO:0000313" key="3">
    <source>
        <dbReference type="Proteomes" id="UP000440578"/>
    </source>
</evidence>
<feature type="domain" description="SCP" evidence="1">
    <location>
        <begin position="1"/>
        <end position="126"/>
    </location>
</feature>
<organism evidence="2 3">
    <name type="scientific">Amphibalanus amphitrite</name>
    <name type="common">Striped barnacle</name>
    <name type="synonym">Balanus amphitrite</name>
    <dbReference type="NCBI Taxonomy" id="1232801"/>
    <lineage>
        <taxon>Eukaryota</taxon>
        <taxon>Metazoa</taxon>
        <taxon>Ecdysozoa</taxon>
        <taxon>Arthropoda</taxon>
        <taxon>Crustacea</taxon>
        <taxon>Multicrustacea</taxon>
        <taxon>Cirripedia</taxon>
        <taxon>Thoracica</taxon>
        <taxon>Thoracicalcarea</taxon>
        <taxon>Balanomorpha</taxon>
        <taxon>Balanoidea</taxon>
        <taxon>Balanidae</taxon>
        <taxon>Amphibalaninae</taxon>
        <taxon>Amphibalanus</taxon>
    </lineage>
</organism>
<reference evidence="2 3" key="1">
    <citation type="submission" date="2019-07" db="EMBL/GenBank/DDBJ databases">
        <title>Draft genome assembly of a fouling barnacle, Amphibalanus amphitrite (Darwin, 1854): The first reference genome for Thecostraca.</title>
        <authorList>
            <person name="Kim W."/>
        </authorList>
    </citation>
    <scope>NUCLEOTIDE SEQUENCE [LARGE SCALE GENOMIC DNA]</scope>
    <source>
        <strain evidence="2">SNU_AA5</strain>
        <tissue evidence="2">Soma without cirri and trophi</tissue>
    </source>
</reference>
<dbReference type="PRINTS" id="PR00838">
    <property type="entry name" value="V5ALLERGEN"/>
</dbReference>
<dbReference type="SUPFAM" id="SSF55797">
    <property type="entry name" value="PR-1-like"/>
    <property type="match status" value="2"/>
</dbReference>
<dbReference type="PANTHER" id="PTHR10334">
    <property type="entry name" value="CYSTEINE-RICH SECRETORY PROTEIN-RELATED"/>
    <property type="match status" value="1"/>
</dbReference>
<accession>A0A6A4VUM9</accession>
<protein>
    <submittedName>
        <fullName evidence="2">Venom allergen 3</fullName>
    </submittedName>
</protein>
<dbReference type="OrthoDB" id="6377275at2759"/>
<dbReference type="PRINTS" id="PR00837">
    <property type="entry name" value="V5TPXLIKE"/>
</dbReference>
<comment type="caution">
    <text evidence="2">The sequence shown here is derived from an EMBL/GenBank/DDBJ whole genome shotgun (WGS) entry which is preliminary data.</text>
</comment>
<dbReference type="CDD" id="cd05380">
    <property type="entry name" value="CAP_euk"/>
    <property type="match status" value="1"/>
</dbReference>
<dbReference type="EMBL" id="VIIS01001428">
    <property type="protein sequence ID" value="KAF0298536.1"/>
    <property type="molecule type" value="Genomic_DNA"/>
</dbReference>
<name>A0A6A4VUM9_AMPAM</name>
<evidence type="ECO:0000259" key="1">
    <source>
        <dbReference type="SMART" id="SM00198"/>
    </source>
</evidence>
<gene>
    <name evidence="2" type="primary">VA3_6</name>
    <name evidence="2" type="ORF">FJT64_004135</name>
</gene>
<keyword evidence="3" id="KW-1185">Reference proteome</keyword>
<sequence>MPDLQWDSELAAIAQRWANQCKENHDQCRNVKRFQVGQNAAWTWGSPLDWTKGAMQGWFQEELPYFRQNDLVFRSGRDPGSGKQIGHLTQIIWADTKYIGCGYSASPEGSWVKRSYICNYGPAAIAQRWADQCKEDHDQCRNVKRFQVGQNAAWTWGSPLDWTKGALQGWPSATF</sequence>
<dbReference type="Pfam" id="PF00188">
    <property type="entry name" value="CAP"/>
    <property type="match status" value="1"/>
</dbReference>
<dbReference type="InterPro" id="IPR002413">
    <property type="entry name" value="V5_allergen-like"/>
</dbReference>
<dbReference type="InterPro" id="IPR014044">
    <property type="entry name" value="CAP_dom"/>
</dbReference>
<dbReference type="InterPro" id="IPR035940">
    <property type="entry name" value="CAP_sf"/>
</dbReference>
<evidence type="ECO:0000313" key="2">
    <source>
        <dbReference type="EMBL" id="KAF0298536.1"/>
    </source>
</evidence>
<proteinExistence type="predicted"/>